<protein>
    <submittedName>
        <fullName evidence="2">Uncharacterized protein</fullName>
    </submittedName>
</protein>
<evidence type="ECO:0000313" key="2">
    <source>
        <dbReference type="EMBL" id="CCM64846.1"/>
    </source>
</evidence>
<gene>
    <name evidence="2" type="ORF">BN381_490005</name>
</gene>
<dbReference type="EMBL" id="CANL01000044">
    <property type="protein sequence ID" value="CCM64846.1"/>
    <property type="molecule type" value="Genomic_DNA"/>
</dbReference>
<evidence type="ECO:0000313" key="3">
    <source>
        <dbReference type="Proteomes" id="UP000018291"/>
    </source>
</evidence>
<comment type="caution">
    <text evidence="2">The sequence shown here is derived from an EMBL/GenBank/DDBJ whole genome shotgun (WGS) entry which is preliminary data.</text>
</comment>
<evidence type="ECO:0000256" key="1">
    <source>
        <dbReference type="SAM" id="Phobius"/>
    </source>
</evidence>
<dbReference type="STRING" id="1229780.BN381_490005"/>
<dbReference type="Proteomes" id="UP000018291">
    <property type="component" value="Unassembled WGS sequence"/>
</dbReference>
<name>R4Z5Z2_9ACTN</name>
<dbReference type="HOGENOM" id="CLU_2521462_0_0_11"/>
<keyword evidence="1" id="KW-1133">Transmembrane helix</keyword>
<keyword evidence="1" id="KW-0812">Transmembrane</keyword>
<organism evidence="2 3">
    <name type="scientific">Candidatus Neomicrothrix parvicella RN1</name>
    <dbReference type="NCBI Taxonomy" id="1229780"/>
    <lineage>
        <taxon>Bacteria</taxon>
        <taxon>Bacillati</taxon>
        <taxon>Actinomycetota</taxon>
        <taxon>Acidimicrobiia</taxon>
        <taxon>Acidimicrobiales</taxon>
        <taxon>Microthrixaceae</taxon>
        <taxon>Candidatus Neomicrothrix</taxon>
    </lineage>
</organism>
<keyword evidence="3" id="KW-1185">Reference proteome</keyword>
<reference evidence="2 3" key="1">
    <citation type="journal article" date="2013" name="ISME J.">
        <title>Metabolic model for the filamentous 'Candidatus Microthrix parvicella' based on genomic and metagenomic analyses.</title>
        <authorList>
            <person name="Jon McIlroy S."/>
            <person name="Kristiansen R."/>
            <person name="Albertsen M."/>
            <person name="Michael Karst S."/>
            <person name="Rossetti S."/>
            <person name="Lund Nielsen J."/>
            <person name="Tandoi V."/>
            <person name="James Seviour R."/>
            <person name="Nielsen P.H."/>
        </authorList>
    </citation>
    <scope>NUCLEOTIDE SEQUENCE [LARGE SCALE GENOMIC DNA]</scope>
    <source>
        <strain evidence="2 3">RN1</strain>
    </source>
</reference>
<accession>R4Z5Z2</accession>
<proteinExistence type="predicted"/>
<dbReference type="AlphaFoldDB" id="R4Z5Z2"/>
<feature type="transmembrane region" description="Helical" evidence="1">
    <location>
        <begin position="53"/>
        <end position="74"/>
    </location>
</feature>
<keyword evidence="1" id="KW-0472">Membrane</keyword>
<sequence>MLRFGNLLEIALMLSALLGAMAGAPQGRSAIAAGFKVVLVQPQLDSFGAGVPVALMLGLGLSSLVMLGGVALLIGKVAETYVEQ</sequence>